<evidence type="ECO:0000313" key="1">
    <source>
        <dbReference type="EMBL" id="PZF78107.1"/>
    </source>
</evidence>
<dbReference type="Proteomes" id="UP000248795">
    <property type="component" value="Unassembled WGS sequence"/>
</dbReference>
<protein>
    <submittedName>
        <fullName evidence="1">Uncharacterized protein</fullName>
    </submittedName>
</protein>
<gene>
    <name evidence="1" type="ORF">DK847_06715</name>
</gene>
<sequence length="270" mass="26660">MAIEFVGYITGADPVSGSAYALYTGSLTGGIGTAAQIGDLLVIASGWASTANADPGVASPGFTEVADLYANGTNDANMSVAWMLTTGSVPSFISINSSGSSANGSCGLMMVFRGVDPSAPLDATVTTATGTGSSTGNPPAITPVTTGAAIVAVSLMAATNAGTFSAAAGYTAGGTLSSQGGTRGSGVGGCYKLNVAGGIAQDPGTMTASAGGSGASWCAATLALRPALGRIKHYTGSNWAAKPVKHWNGTAWVQKPLKVWNGTSWVRTNY</sequence>
<dbReference type="AlphaFoldDB" id="A0A2W2BQT6"/>
<proteinExistence type="predicted"/>
<accession>A0A2W2BQT6</accession>
<name>A0A2W2BQT6_9HYPH</name>
<dbReference type="RefSeq" id="WP_111197067.1">
    <property type="nucleotide sequence ID" value="NZ_QKVK01000002.1"/>
</dbReference>
<keyword evidence="2" id="KW-1185">Reference proteome</keyword>
<reference evidence="2" key="1">
    <citation type="submission" date="2018-06" db="EMBL/GenBank/DDBJ databases">
        <title>Aestuariibacter litoralis strain KCTC 52945T.</title>
        <authorList>
            <person name="Li X."/>
            <person name="Salam N."/>
            <person name="Li J.-L."/>
            <person name="Chen Y.-M."/>
            <person name="Yang Z.-W."/>
            <person name="Zhang L.-Y."/>
            <person name="Han M.-X."/>
            <person name="Xiao M."/>
            <person name="Li W.-J."/>
        </authorList>
    </citation>
    <scope>NUCLEOTIDE SEQUENCE [LARGE SCALE GENOMIC DNA]</scope>
    <source>
        <strain evidence="2">KCTC 52945</strain>
    </source>
</reference>
<evidence type="ECO:0000313" key="2">
    <source>
        <dbReference type="Proteomes" id="UP000248795"/>
    </source>
</evidence>
<organism evidence="1 2">
    <name type="scientific">Aestuariivirga litoralis</name>
    <dbReference type="NCBI Taxonomy" id="2650924"/>
    <lineage>
        <taxon>Bacteria</taxon>
        <taxon>Pseudomonadati</taxon>
        <taxon>Pseudomonadota</taxon>
        <taxon>Alphaproteobacteria</taxon>
        <taxon>Hyphomicrobiales</taxon>
        <taxon>Aestuariivirgaceae</taxon>
        <taxon>Aestuariivirga</taxon>
    </lineage>
</organism>
<dbReference type="EMBL" id="QKVK01000002">
    <property type="protein sequence ID" value="PZF78107.1"/>
    <property type="molecule type" value="Genomic_DNA"/>
</dbReference>
<comment type="caution">
    <text evidence="1">The sequence shown here is derived from an EMBL/GenBank/DDBJ whole genome shotgun (WGS) entry which is preliminary data.</text>
</comment>